<keyword evidence="4 5" id="KW-1015">Disulfide bond</keyword>
<dbReference type="CDD" id="cd00185">
    <property type="entry name" value="TNFRSF"/>
    <property type="match status" value="1"/>
</dbReference>
<accession>A0A6G1S766</accession>
<evidence type="ECO:0000259" key="11">
    <source>
        <dbReference type="PROSITE" id="PS50923"/>
    </source>
</evidence>
<evidence type="ECO:0000313" key="12">
    <source>
        <dbReference type="EMBL" id="MDE46354.1"/>
    </source>
</evidence>
<dbReference type="PROSITE" id="PS50026">
    <property type="entry name" value="EGF_3"/>
    <property type="match status" value="3"/>
</dbReference>
<dbReference type="GO" id="GO:0005615">
    <property type="term" value="C:extracellular space"/>
    <property type="evidence" value="ECO:0007669"/>
    <property type="project" value="TreeGrafter"/>
</dbReference>
<evidence type="ECO:0000256" key="1">
    <source>
        <dbReference type="ARBA" id="ARBA00022536"/>
    </source>
</evidence>
<dbReference type="GO" id="GO:0007165">
    <property type="term" value="P:signal transduction"/>
    <property type="evidence" value="ECO:0007669"/>
    <property type="project" value="TreeGrafter"/>
</dbReference>
<evidence type="ECO:0000259" key="10">
    <source>
        <dbReference type="PROSITE" id="PS50825"/>
    </source>
</evidence>
<dbReference type="Pfam" id="PF07699">
    <property type="entry name" value="Ephrin_rec_like"/>
    <property type="match status" value="4"/>
</dbReference>
<keyword evidence="8" id="KW-0812">Transmembrane</keyword>
<gene>
    <name evidence="12" type="primary">SVEP1</name>
    <name evidence="12" type="ORF">g.16403</name>
</gene>
<dbReference type="Gene3D" id="2.10.50.10">
    <property type="entry name" value="Tumor Necrosis Factor Receptor, subunit A, domain 2"/>
    <property type="match status" value="4"/>
</dbReference>
<dbReference type="Gene3D" id="2.60.120.200">
    <property type="match status" value="1"/>
</dbReference>
<feature type="transmembrane region" description="Helical" evidence="8">
    <location>
        <begin position="1081"/>
        <end position="1107"/>
    </location>
</feature>
<keyword evidence="3" id="KW-0677">Repeat</keyword>
<keyword evidence="8" id="KW-1133">Transmembrane helix</keyword>
<dbReference type="FunFam" id="2.10.25.10:FF:000066">
    <property type="entry name" value="FAT atypical cadherin 4"/>
    <property type="match status" value="1"/>
</dbReference>
<dbReference type="SMART" id="SM01411">
    <property type="entry name" value="Ephrin_rec_like"/>
    <property type="match status" value="4"/>
</dbReference>
<dbReference type="SMART" id="SM00181">
    <property type="entry name" value="EGF"/>
    <property type="match status" value="6"/>
</dbReference>
<dbReference type="SUPFAM" id="SSF57196">
    <property type="entry name" value="EGF/Laminin"/>
    <property type="match status" value="3"/>
</dbReference>
<dbReference type="InterPro" id="IPR003410">
    <property type="entry name" value="HYR_dom"/>
</dbReference>
<feature type="compositionally biased region" description="Low complexity" evidence="7">
    <location>
        <begin position="147"/>
        <end position="172"/>
    </location>
</feature>
<protein>
    <submittedName>
        <fullName evidence="12">Sushi, von Willebrand factor type A, EGF and pentraxin domain-containing protein 1</fullName>
    </submittedName>
</protein>
<dbReference type="PANTHER" id="PTHR24046">
    <property type="entry name" value="SIGNAL PEPTIDE, CUB AND EGF-LIKE DOMAIN-CONTAINING"/>
    <property type="match status" value="1"/>
</dbReference>
<dbReference type="SMART" id="SM00179">
    <property type="entry name" value="EGF_CA"/>
    <property type="match status" value="2"/>
</dbReference>
<dbReference type="InterPro" id="IPR018097">
    <property type="entry name" value="EGF_Ca-bd_CS"/>
</dbReference>
<dbReference type="InterPro" id="IPR000436">
    <property type="entry name" value="Sushi_SCR_CCP_dom"/>
</dbReference>
<dbReference type="SUPFAM" id="SSF49899">
    <property type="entry name" value="Concanavalin A-like lectins/glucanases"/>
    <property type="match status" value="1"/>
</dbReference>
<dbReference type="InterPro" id="IPR013320">
    <property type="entry name" value="ConA-like_dom_sf"/>
</dbReference>
<keyword evidence="8" id="KW-0472">Membrane</keyword>
<sequence>MCKNGATCVDLGNQEYRCECAPGWTGKHCDQDVQDCGPHSCPPNAQCIDLTNKFYCKCPFDMTGEDCRKPINVDYDLNFNGISKSSAASQAIPFEIGQQVRALSIGVWIQFSGNQVHLAEGGNTPITVQADGGANGSGSGSSGSGGSAAVRSTSRSSGGGSSSSSGNGPNSSSKKHPPATASATTGSELADLTTGVFLTLYSSESAHRAQAKRELVKFDHAGVSVSLLANQTAEFLPYLVNVPINDGQWHYLALVWDGHSGNVSLITDAAVAATRSQYARGEQLDQHFKYGYLNLGAELSLDDSNRALEGSGFFGRLSRVNVWSKALDINHEIPKLFRNCKANTGSGGSTNNNNQGHQSAGGNRDHLLAQWAHYDLIQGNVERDQPGQCGQRVCPVGLTGDECAILQQDKRAPQVLLCPPDMWVITPNASTSIEWDEPHFIDDLAKPVAVAEQNNLKPGASFAHGVYDLSYIAVDESGNTARCDFQIRVLKDFCPIPLAPINGRANCKTWGPNGRFRTCSIECNDGYEFSQPVSQYYVCGAEGFWRPTSDPERELVFPACTPKHSAQRIYRMSVNFPSSAICSESGKRILNSRIHENLLRIDQNWKLCSQSGSPDERGKCENLRINVRCTKQAPLSTLMGGGGGTMMSGQQQLISGPSSQMSPLSRSRRWLQNTDTTVSSQQQQQQPQQEALNGQSKAHEDVYVVEVSFPANADPISNANTKTKRNITDILREAIFKESILDVHQTLPNVQPDITTLELSNEYACEPGTVVVGSSCVECAPGTYYDESTRACLECPISSYQDETRASQCKPCPTINSKLAVTATVGSRSADQCKERCPPGRYYDDLAGLCRSCGYGHYQAAEGSFGCQSCGQGLTTRSLEAVSRHECRPECEPGQQLSTLGACEPCPVGSFRSRGRPACEPCPAGYTTETVGSSERRQCNLLLCPVGHYLNVTIDRCQECPRGYYQPQQQRDTSCLSCPSDTTTELEGATSVDNCTNPCFINGQAQMCQANSYCVFSKESQNYTCECKPKYRMDDQEQCVYVCDDYCLNGGSCSANNDQNRPRCDCPPSFYGERCERKSEFIYIASAIGIGLALILFIILLLWMICVRTSSSSNSSMSHLAVSQPTTKQALQSLAASQLDFAHLAAVAGQPNGTLQTGPAGTGATHPNGAFYYGNNGYAESIAPSHHSAYAHYYDDDDDEQAAAWADVPNFYQEAYLKDQLQQQGADQGKKPNGYGQAIMKDQQLIDQQFLIQQQQQQQQLDNGIANKDELYDRLKRHLYTGQKGDTTDSGEEVQ</sequence>
<dbReference type="PROSITE" id="PS01187">
    <property type="entry name" value="EGF_CA"/>
    <property type="match status" value="1"/>
</dbReference>
<dbReference type="PROSITE" id="PS00010">
    <property type="entry name" value="ASX_HYDROXYL"/>
    <property type="match status" value="1"/>
</dbReference>
<dbReference type="Pfam" id="PF00008">
    <property type="entry name" value="EGF"/>
    <property type="match status" value="1"/>
</dbReference>
<feature type="disulfide bond" evidence="5">
    <location>
        <begin position="1043"/>
        <end position="1053"/>
    </location>
</feature>
<feature type="domain" description="EGF-like" evidence="9">
    <location>
        <begin position="1"/>
        <end position="30"/>
    </location>
</feature>
<evidence type="ECO:0000256" key="3">
    <source>
        <dbReference type="ARBA" id="ARBA00022737"/>
    </source>
</evidence>
<dbReference type="InterPro" id="IPR000742">
    <property type="entry name" value="EGF"/>
</dbReference>
<dbReference type="GO" id="GO:0009986">
    <property type="term" value="C:cell surface"/>
    <property type="evidence" value="ECO:0007669"/>
    <property type="project" value="TreeGrafter"/>
</dbReference>
<evidence type="ECO:0000256" key="5">
    <source>
        <dbReference type="PROSITE-ProRule" id="PRU00076"/>
    </source>
</evidence>
<keyword evidence="2" id="KW-0732">Signal</keyword>
<feature type="domain" description="HYR" evidence="10">
    <location>
        <begin position="408"/>
        <end position="491"/>
    </location>
</feature>
<dbReference type="GO" id="GO:0005509">
    <property type="term" value="F:calcium ion binding"/>
    <property type="evidence" value="ECO:0007669"/>
    <property type="project" value="InterPro"/>
</dbReference>
<reference evidence="12" key="1">
    <citation type="submission" date="2018-10" db="EMBL/GenBank/DDBJ databases">
        <title>Transcriptome assembly of Aceria tosichella (Wheat curl mite) Type 2.</title>
        <authorList>
            <person name="Scully E.D."/>
            <person name="Geib S.M."/>
            <person name="Palmer N.A."/>
            <person name="Gupta A.K."/>
            <person name="Sarath G."/>
            <person name="Tatineni S."/>
        </authorList>
    </citation>
    <scope>NUCLEOTIDE SEQUENCE</scope>
    <source>
        <strain evidence="12">LincolnNE</strain>
    </source>
</reference>
<dbReference type="InterPro" id="IPR000152">
    <property type="entry name" value="EGF-type_Asp/Asn_hydroxyl_site"/>
</dbReference>
<feature type="disulfide bond" evidence="5">
    <location>
        <begin position="1047"/>
        <end position="1064"/>
    </location>
</feature>
<dbReference type="FunFam" id="2.10.50.10:FF:000032">
    <property type="entry name" value="Uncharacterized protein, isoform A"/>
    <property type="match status" value="1"/>
</dbReference>
<keyword evidence="6" id="KW-0768">Sushi</keyword>
<organism evidence="12">
    <name type="scientific">Aceria tosichella</name>
    <name type="common">wheat curl mite</name>
    <dbReference type="NCBI Taxonomy" id="561515"/>
    <lineage>
        <taxon>Eukaryota</taxon>
        <taxon>Metazoa</taxon>
        <taxon>Ecdysozoa</taxon>
        <taxon>Arthropoda</taxon>
        <taxon>Chelicerata</taxon>
        <taxon>Arachnida</taxon>
        <taxon>Acari</taxon>
        <taxon>Acariformes</taxon>
        <taxon>Trombidiformes</taxon>
        <taxon>Prostigmata</taxon>
        <taxon>Eupodina</taxon>
        <taxon>Eriophyoidea</taxon>
        <taxon>Eriophyidae</taxon>
        <taxon>Eriophyinae</taxon>
        <taxon>Aceriini</taxon>
        <taxon>Aceria</taxon>
    </lineage>
</organism>
<feature type="region of interest" description="Disordered" evidence="7">
    <location>
        <begin position="127"/>
        <end position="186"/>
    </location>
</feature>
<evidence type="ECO:0000256" key="2">
    <source>
        <dbReference type="ARBA" id="ARBA00022729"/>
    </source>
</evidence>
<feature type="disulfide bond" evidence="5">
    <location>
        <begin position="1066"/>
        <end position="1075"/>
    </location>
</feature>
<name>A0A6G1S766_9ACAR</name>
<dbReference type="InterPro" id="IPR009030">
    <property type="entry name" value="Growth_fac_rcpt_cys_sf"/>
</dbReference>
<feature type="domain" description="Sushi" evidence="11">
    <location>
        <begin position="492"/>
        <end position="562"/>
    </location>
</feature>
<feature type="disulfide bond" evidence="5">
    <location>
        <begin position="20"/>
        <end position="29"/>
    </location>
</feature>
<dbReference type="InterPro" id="IPR011641">
    <property type="entry name" value="Tyr-kin_ephrin_A/B_rcpt-like"/>
</dbReference>
<feature type="disulfide bond" evidence="5">
    <location>
        <begin position="58"/>
        <end position="67"/>
    </location>
</feature>
<evidence type="ECO:0000256" key="6">
    <source>
        <dbReference type="PROSITE-ProRule" id="PRU00302"/>
    </source>
</evidence>
<evidence type="ECO:0000256" key="8">
    <source>
        <dbReference type="SAM" id="Phobius"/>
    </source>
</evidence>
<dbReference type="InterPro" id="IPR052071">
    <property type="entry name" value="SCUB_EGF-like_domain"/>
</dbReference>
<dbReference type="SUPFAM" id="SSF57184">
    <property type="entry name" value="Growth factor receptor domain"/>
    <property type="match status" value="2"/>
</dbReference>
<feature type="compositionally biased region" description="Gly residues" evidence="7">
    <location>
        <begin position="133"/>
        <end position="146"/>
    </location>
</feature>
<dbReference type="PROSITE" id="PS50923">
    <property type="entry name" value="SUSHI"/>
    <property type="match status" value="1"/>
</dbReference>
<evidence type="ECO:0000259" key="9">
    <source>
        <dbReference type="PROSITE" id="PS50026"/>
    </source>
</evidence>
<dbReference type="Pfam" id="PF02494">
    <property type="entry name" value="HYR"/>
    <property type="match status" value="1"/>
</dbReference>
<feature type="compositionally biased region" description="Polar residues" evidence="7">
    <location>
        <begin position="654"/>
        <end position="680"/>
    </location>
</feature>
<dbReference type="Gene3D" id="2.10.25.10">
    <property type="entry name" value="Laminin"/>
    <property type="match status" value="3"/>
</dbReference>
<dbReference type="PROSITE" id="PS50825">
    <property type="entry name" value="HYR"/>
    <property type="match status" value="1"/>
</dbReference>
<feature type="domain" description="EGF-like" evidence="9">
    <location>
        <begin position="1040"/>
        <end position="1076"/>
    </location>
</feature>
<evidence type="ECO:0000256" key="4">
    <source>
        <dbReference type="ARBA" id="ARBA00023157"/>
    </source>
</evidence>
<evidence type="ECO:0000256" key="7">
    <source>
        <dbReference type="SAM" id="MobiDB-lite"/>
    </source>
</evidence>
<feature type="domain" description="EGF-like" evidence="9">
    <location>
        <begin position="32"/>
        <end position="68"/>
    </location>
</feature>
<dbReference type="SUPFAM" id="SSF57535">
    <property type="entry name" value="Complement control module/SCR domain"/>
    <property type="match status" value="1"/>
</dbReference>
<dbReference type="InterPro" id="IPR001881">
    <property type="entry name" value="EGF-like_Ca-bd_dom"/>
</dbReference>
<dbReference type="PROSITE" id="PS00022">
    <property type="entry name" value="EGF_1"/>
    <property type="match status" value="3"/>
</dbReference>
<dbReference type="InterPro" id="IPR035976">
    <property type="entry name" value="Sushi/SCR/CCP_sf"/>
</dbReference>
<dbReference type="EMBL" id="GGYP01001583">
    <property type="protein sequence ID" value="MDE46354.1"/>
    <property type="molecule type" value="Transcribed_RNA"/>
</dbReference>
<dbReference type="PANTHER" id="PTHR24046:SF5">
    <property type="entry name" value="EGF-LIKE DOMAIN-CONTAINING PROTEIN"/>
    <property type="match status" value="1"/>
</dbReference>
<proteinExistence type="predicted"/>
<dbReference type="PROSITE" id="PS01186">
    <property type="entry name" value="EGF_2"/>
    <property type="match status" value="1"/>
</dbReference>
<dbReference type="CDD" id="cd00054">
    <property type="entry name" value="EGF_CA"/>
    <property type="match status" value="3"/>
</dbReference>
<keyword evidence="1 5" id="KW-0245">EGF-like domain</keyword>
<comment type="caution">
    <text evidence="5">Lacks conserved residue(s) required for the propagation of feature annotation.</text>
</comment>
<feature type="region of interest" description="Disordered" evidence="7">
    <location>
        <begin position="640"/>
        <end position="697"/>
    </location>
</feature>